<evidence type="ECO:0000313" key="6">
    <source>
        <dbReference type="EMBL" id="ORC24443.1"/>
    </source>
</evidence>
<dbReference type="InterPro" id="IPR014746">
    <property type="entry name" value="Gln_synth/guanido_kin_cat_dom"/>
</dbReference>
<evidence type="ECO:0000256" key="5">
    <source>
        <dbReference type="HAMAP-Rule" id="MF_01609"/>
    </source>
</evidence>
<evidence type="ECO:0000256" key="1">
    <source>
        <dbReference type="ARBA" id="ARBA00022598"/>
    </source>
</evidence>
<dbReference type="Proteomes" id="UP000192359">
    <property type="component" value="Unassembled WGS sequence"/>
</dbReference>
<dbReference type="AlphaFoldDB" id="A0A1Y1RRZ3"/>
<proteinExistence type="inferred from homology"/>
<dbReference type="NCBIfam" id="NF010043">
    <property type="entry name" value="PRK13517.1-3"/>
    <property type="match status" value="1"/>
</dbReference>
<comment type="caution">
    <text evidence="6">The sequence shown here is derived from an EMBL/GenBank/DDBJ whole genome shotgun (WGS) entry which is preliminary data.</text>
</comment>
<dbReference type="GO" id="GO:0004357">
    <property type="term" value="F:glutamate-cysteine ligase activity"/>
    <property type="evidence" value="ECO:0007669"/>
    <property type="project" value="UniProtKB-EC"/>
</dbReference>
<evidence type="ECO:0000313" key="7">
    <source>
        <dbReference type="Proteomes" id="UP000192359"/>
    </source>
</evidence>
<dbReference type="Pfam" id="PF04107">
    <property type="entry name" value="GCS2"/>
    <property type="match status" value="1"/>
</dbReference>
<dbReference type="GO" id="GO:0042398">
    <property type="term" value="P:modified amino acid biosynthetic process"/>
    <property type="evidence" value="ECO:0007669"/>
    <property type="project" value="InterPro"/>
</dbReference>
<comment type="catalytic activity">
    <reaction evidence="4 5">
        <text>L-cysteine + L-glutamate + ATP = gamma-L-glutamyl-L-cysteine + ADP + phosphate + H(+)</text>
        <dbReference type="Rhea" id="RHEA:13285"/>
        <dbReference type="ChEBI" id="CHEBI:15378"/>
        <dbReference type="ChEBI" id="CHEBI:29985"/>
        <dbReference type="ChEBI" id="CHEBI:30616"/>
        <dbReference type="ChEBI" id="CHEBI:35235"/>
        <dbReference type="ChEBI" id="CHEBI:43474"/>
        <dbReference type="ChEBI" id="CHEBI:58173"/>
        <dbReference type="ChEBI" id="CHEBI:456216"/>
        <dbReference type="EC" id="6.3.2.2"/>
    </reaction>
</comment>
<dbReference type="GO" id="GO:0005524">
    <property type="term" value="F:ATP binding"/>
    <property type="evidence" value="ECO:0007669"/>
    <property type="project" value="UniProtKB-KW"/>
</dbReference>
<dbReference type="NCBIfam" id="NF010044">
    <property type="entry name" value="PRK13517.1-4"/>
    <property type="match status" value="1"/>
</dbReference>
<protein>
    <recommendedName>
        <fullName evidence="5">Putative glutamate--cysteine ligase 2</fullName>
        <ecNumber evidence="5">6.3.2.2</ecNumber>
    </recommendedName>
    <alternativeName>
        <fullName evidence="5">Gamma-glutamylcysteine synthetase 2</fullName>
        <shortName evidence="5">GCS 2</shortName>
        <shortName evidence="5">Gamma-GCS 2</shortName>
    </alternativeName>
</protein>
<evidence type="ECO:0000256" key="4">
    <source>
        <dbReference type="ARBA" id="ARBA00048819"/>
    </source>
</evidence>
<evidence type="ECO:0000256" key="2">
    <source>
        <dbReference type="ARBA" id="ARBA00022741"/>
    </source>
</evidence>
<dbReference type="SUPFAM" id="SSF55931">
    <property type="entry name" value="Glutamine synthetase/guanido kinase"/>
    <property type="match status" value="1"/>
</dbReference>
<keyword evidence="1 5" id="KW-0436">Ligase</keyword>
<evidence type="ECO:0000256" key="3">
    <source>
        <dbReference type="ARBA" id="ARBA00022840"/>
    </source>
</evidence>
<organism evidence="6 7">
    <name type="scientific">Rothia nasimurium</name>
    <dbReference type="NCBI Taxonomy" id="85336"/>
    <lineage>
        <taxon>Bacteria</taxon>
        <taxon>Bacillati</taxon>
        <taxon>Actinomycetota</taxon>
        <taxon>Actinomycetes</taxon>
        <taxon>Micrococcales</taxon>
        <taxon>Micrococcaceae</taxon>
        <taxon>Rothia</taxon>
    </lineage>
</organism>
<dbReference type="NCBIfam" id="NF010042">
    <property type="entry name" value="PRK13517.1-2"/>
    <property type="match status" value="1"/>
</dbReference>
<name>A0A1Y1RRZ3_9MICC</name>
<dbReference type="HAMAP" id="MF_01609">
    <property type="entry name" value="Glu_cys_ligase_2"/>
    <property type="match status" value="1"/>
</dbReference>
<keyword evidence="3 5" id="KW-0067">ATP-binding</keyword>
<dbReference type="RefSeq" id="WP_083090760.1">
    <property type="nucleotide sequence ID" value="NZ_LXWF01000004.1"/>
</dbReference>
<dbReference type="InterPro" id="IPR050141">
    <property type="entry name" value="GCL_type2/YbdK_subfam"/>
</dbReference>
<dbReference type="PANTHER" id="PTHR36510">
    <property type="entry name" value="GLUTAMATE--CYSTEINE LIGASE 2-RELATED"/>
    <property type="match status" value="1"/>
</dbReference>
<keyword evidence="7" id="KW-1185">Reference proteome</keyword>
<dbReference type="InterPro" id="IPR011793">
    <property type="entry name" value="YbdK"/>
</dbReference>
<dbReference type="EMBL" id="LXWF01000004">
    <property type="protein sequence ID" value="ORC24443.1"/>
    <property type="molecule type" value="Genomic_DNA"/>
</dbReference>
<sequence>MLMFFHPSDQSTLGVEWELALVDPQSRQLVSRADEVLQLLQEQEPHLLEPTLHRAHITGEFLNNTVELVTGICRTPGEAAEQLAAATGALKDITDQLGLAFFSAGTHPFSRALEQKVVEKDRYLRVLDRSQFWGRRQIVYGVHVHTGVNSREKALPVLNGLTNFYPHLLALSASSPFWEGEDTGFASQRAQIFQQLPTSGLPFTFERWEDYEDYLNDLVVTGVIDDPSENRWDVRPVPKYGTVEMRAYDGLASIRDIAALTAFTQCLVEWFSRQLDAGKRIEPLKPWHVQENKWRAARYGTEAIVILDNQNTERLVRDDTLGLLNKLEGIAADLGCSTELADVERICLIGAGYQRQRRVAAESGGNLQAVVDDLTSQATDGL</sequence>
<reference evidence="6 7" key="1">
    <citation type="submission" date="2016-05" db="EMBL/GenBank/DDBJ databases">
        <title>Draft genome sequence of a porcine commensal Rothia nasimurium.</title>
        <authorList>
            <person name="Gaiser R.A."/>
            <person name="Van Baarlen P."/>
            <person name="Wells J.M."/>
        </authorList>
    </citation>
    <scope>NUCLEOTIDE SEQUENCE [LARGE SCALE GENOMIC DNA]</scope>
    <source>
        <strain evidence="6 7">PT-32</strain>
    </source>
</reference>
<dbReference type="EC" id="6.3.2.2" evidence="5"/>
<keyword evidence="2 5" id="KW-0547">Nucleotide-binding</keyword>
<comment type="function">
    <text evidence="5">ATP-dependent carboxylate-amine ligase which exhibits weak glutamate--cysteine ligase activity.</text>
</comment>
<dbReference type="NCBIfam" id="TIGR02050">
    <property type="entry name" value="gshA_cyan_rel"/>
    <property type="match status" value="1"/>
</dbReference>
<dbReference type="InterPro" id="IPR006336">
    <property type="entry name" value="GCS2"/>
</dbReference>
<comment type="similarity">
    <text evidence="5">Belongs to the glutamate--cysteine ligase type 2 family. YbdK subfamily.</text>
</comment>
<accession>A0A1Y1RRZ3</accession>
<dbReference type="PANTHER" id="PTHR36510:SF1">
    <property type="entry name" value="GLUTAMATE--CYSTEINE LIGASE 2-RELATED"/>
    <property type="match status" value="1"/>
</dbReference>
<dbReference type="OrthoDB" id="9769628at2"/>
<gene>
    <name evidence="6" type="ORF">A7979_09825</name>
</gene>
<dbReference type="Gene3D" id="3.30.590.20">
    <property type="match status" value="1"/>
</dbReference>